<accession>A0AAE3R9J1</accession>
<evidence type="ECO:0000256" key="3">
    <source>
        <dbReference type="ARBA" id="ARBA00022723"/>
    </source>
</evidence>
<dbReference type="Proteomes" id="UP001232063">
    <property type="component" value="Unassembled WGS sequence"/>
</dbReference>
<dbReference type="GO" id="GO:0020037">
    <property type="term" value="F:heme binding"/>
    <property type="evidence" value="ECO:0007669"/>
    <property type="project" value="InterPro"/>
</dbReference>
<dbReference type="GO" id="GO:0046872">
    <property type="term" value="F:metal ion binding"/>
    <property type="evidence" value="ECO:0007669"/>
    <property type="project" value="UniProtKB-KW"/>
</dbReference>
<dbReference type="EMBL" id="JASJOU010000020">
    <property type="protein sequence ID" value="MDJ1506174.1"/>
    <property type="molecule type" value="Genomic_DNA"/>
</dbReference>
<sequence length="129" mass="15129">MEVQKKDITDIKDIEQFVNTFYGKAREDELIGPIFNNAVKDWSHHLPAMYKFWSQLLLGTMDYTGSPFAKHIPLPIEKQHFDRWIQLFYTTIDELFEGPKAAETKDRAYAIAATFEYKLRTIRKLASQP</sequence>
<dbReference type="CDD" id="cd08916">
    <property type="entry name" value="TrHb3_P"/>
    <property type="match status" value="1"/>
</dbReference>
<evidence type="ECO:0000313" key="7">
    <source>
        <dbReference type="Proteomes" id="UP001232063"/>
    </source>
</evidence>
<evidence type="ECO:0000256" key="1">
    <source>
        <dbReference type="ARBA" id="ARBA00022448"/>
    </source>
</evidence>
<dbReference type="GO" id="GO:0019825">
    <property type="term" value="F:oxygen binding"/>
    <property type="evidence" value="ECO:0007669"/>
    <property type="project" value="InterPro"/>
</dbReference>
<dbReference type="InterPro" id="IPR009050">
    <property type="entry name" value="Globin-like_sf"/>
</dbReference>
<evidence type="ECO:0000256" key="2">
    <source>
        <dbReference type="ARBA" id="ARBA00022617"/>
    </source>
</evidence>
<dbReference type="InterPro" id="IPR001486">
    <property type="entry name" value="Hemoglobin_trunc"/>
</dbReference>
<keyword evidence="4 5" id="KW-0408">Iron</keyword>
<keyword evidence="3 5" id="KW-0479">Metal-binding</keyword>
<reference evidence="6" key="1">
    <citation type="submission" date="2023-05" db="EMBL/GenBank/DDBJ databases">
        <authorList>
            <person name="Zhang X."/>
        </authorList>
    </citation>
    <scope>NUCLEOTIDE SEQUENCE</scope>
    <source>
        <strain evidence="6">BD1B2-1</strain>
    </source>
</reference>
<keyword evidence="2 5" id="KW-0349">Heme</keyword>
<gene>
    <name evidence="6" type="ORF">QNI22_36275</name>
</gene>
<proteinExistence type="predicted"/>
<dbReference type="InterPro" id="IPR012292">
    <property type="entry name" value="Globin/Proto"/>
</dbReference>
<organism evidence="6 7">
    <name type="scientific">Xanthocytophaga agilis</name>
    <dbReference type="NCBI Taxonomy" id="3048010"/>
    <lineage>
        <taxon>Bacteria</taxon>
        <taxon>Pseudomonadati</taxon>
        <taxon>Bacteroidota</taxon>
        <taxon>Cytophagia</taxon>
        <taxon>Cytophagales</taxon>
        <taxon>Rhodocytophagaceae</taxon>
        <taxon>Xanthocytophaga</taxon>
    </lineage>
</organism>
<feature type="binding site" description="distal binding residue" evidence="5">
    <location>
        <position position="44"/>
    </location>
    <ligand>
        <name>heme</name>
        <dbReference type="ChEBI" id="CHEBI:30413"/>
    </ligand>
    <ligandPart>
        <name>Fe</name>
        <dbReference type="ChEBI" id="CHEBI:18248"/>
    </ligandPart>
</feature>
<protein>
    <submittedName>
        <fullName evidence="6">Group III truncated hemoglobin</fullName>
    </submittedName>
</protein>
<name>A0AAE3R9J1_9BACT</name>
<dbReference type="RefSeq" id="WP_314518960.1">
    <property type="nucleotide sequence ID" value="NZ_JASJOU010000020.1"/>
</dbReference>
<evidence type="ECO:0000256" key="4">
    <source>
        <dbReference type="ARBA" id="ARBA00023004"/>
    </source>
</evidence>
<dbReference type="Gene3D" id="1.10.490.10">
    <property type="entry name" value="Globins"/>
    <property type="match status" value="1"/>
</dbReference>
<evidence type="ECO:0000313" key="6">
    <source>
        <dbReference type="EMBL" id="MDJ1506174.1"/>
    </source>
</evidence>
<dbReference type="Pfam" id="PF01152">
    <property type="entry name" value="Bac_globin"/>
    <property type="match status" value="1"/>
</dbReference>
<dbReference type="AlphaFoldDB" id="A0AAE3R9J1"/>
<keyword evidence="1" id="KW-0813">Transport</keyword>
<keyword evidence="7" id="KW-1185">Reference proteome</keyword>
<dbReference type="SUPFAM" id="SSF46458">
    <property type="entry name" value="Globin-like"/>
    <property type="match status" value="1"/>
</dbReference>
<comment type="caution">
    <text evidence="6">The sequence shown here is derived from an EMBL/GenBank/DDBJ whole genome shotgun (WGS) entry which is preliminary data.</text>
</comment>
<evidence type="ECO:0000256" key="5">
    <source>
        <dbReference type="PIRSR" id="PIRSR601486-1"/>
    </source>
</evidence>